<reference evidence="1" key="1">
    <citation type="journal article" date="2017" name="Nature">
        <title>The genome of Chenopodium quinoa.</title>
        <authorList>
            <person name="Jarvis D.E."/>
            <person name="Ho Y.S."/>
            <person name="Lightfoot D.J."/>
            <person name="Schmoeckel S.M."/>
            <person name="Li B."/>
            <person name="Borm T.J.A."/>
            <person name="Ohyanagi H."/>
            <person name="Mineta K."/>
            <person name="Michell C.T."/>
            <person name="Saber N."/>
            <person name="Kharbatia N.M."/>
            <person name="Rupper R.R."/>
            <person name="Sharp A.R."/>
            <person name="Dally N."/>
            <person name="Boughton B.A."/>
            <person name="Woo Y.H."/>
            <person name="Gao G."/>
            <person name="Schijlen E.G.W.M."/>
            <person name="Guo X."/>
            <person name="Momin A.A."/>
            <person name="Negrao S."/>
            <person name="Al-Babili S."/>
            <person name="Gehring C."/>
            <person name="Roessner U."/>
            <person name="Jung C."/>
            <person name="Murphy K."/>
            <person name="Arold S.T."/>
            <person name="Gojobori T."/>
            <person name="van der Linden C.G."/>
            <person name="van Loo E.N."/>
            <person name="Jellen E.N."/>
            <person name="Maughan P.J."/>
            <person name="Tester M."/>
        </authorList>
    </citation>
    <scope>NUCLEOTIDE SEQUENCE [LARGE SCALE GENOMIC DNA]</scope>
    <source>
        <strain evidence="1">cv. PI 614886</strain>
    </source>
</reference>
<dbReference type="Pfam" id="PF03321">
    <property type="entry name" value="GH3"/>
    <property type="match status" value="1"/>
</dbReference>
<evidence type="ECO:0000313" key="2">
    <source>
        <dbReference type="Proteomes" id="UP000596660"/>
    </source>
</evidence>
<dbReference type="InterPro" id="IPR004993">
    <property type="entry name" value="GH3"/>
</dbReference>
<accession>A0A803MG61</accession>
<evidence type="ECO:0000313" key="1">
    <source>
        <dbReference type="EnsemblPlants" id="AUR62028963-RA:cds"/>
    </source>
</evidence>
<sequence>MARRDKNVAVLTLQFIEEVTSKCEEQQKEVLARILSQNADTEYLKRHGMNGCVRLETFKNKVLVVT</sequence>
<dbReference type="PANTHER" id="PTHR31901">
    <property type="entry name" value="GH3 DOMAIN-CONTAINING PROTEIN"/>
    <property type="match status" value="1"/>
</dbReference>
<name>A0A803MG61_CHEQI</name>
<dbReference type="PANTHER" id="PTHR31901:SF96">
    <property type="entry name" value="INDOLE-3-ACETIC ACID-AMIDO SYNTHETASE GH3.1-RELATED"/>
    <property type="match status" value="1"/>
</dbReference>
<dbReference type="Gramene" id="AUR62028963-RA">
    <property type="protein sequence ID" value="AUR62028963-RA:cds"/>
    <property type="gene ID" value="AUR62028963"/>
</dbReference>
<dbReference type="OMA" id="SKCEEQQ"/>
<keyword evidence="2" id="KW-1185">Reference proteome</keyword>
<dbReference type="Proteomes" id="UP000596660">
    <property type="component" value="Unplaced"/>
</dbReference>
<organism evidence="1 2">
    <name type="scientific">Chenopodium quinoa</name>
    <name type="common">Quinoa</name>
    <dbReference type="NCBI Taxonomy" id="63459"/>
    <lineage>
        <taxon>Eukaryota</taxon>
        <taxon>Viridiplantae</taxon>
        <taxon>Streptophyta</taxon>
        <taxon>Embryophyta</taxon>
        <taxon>Tracheophyta</taxon>
        <taxon>Spermatophyta</taxon>
        <taxon>Magnoliopsida</taxon>
        <taxon>eudicotyledons</taxon>
        <taxon>Gunneridae</taxon>
        <taxon>Pentapetalae</taxon>
        <taxon>Caryophyllales</taxon>
        <taxon>Chenopodiaceae</taxon>
        <taxon>Chenopodioideae</taxon>
        <taxon>Atripliceae</taxon>
        <taxon>Chenopodium</taxon>
    </lineage>
</organism>
<dbReference type="GO" id="GO:0016881">
    <property type="term" value="F:acid-amino acid ligase activity"/>
    <property type="evidence" value="ECO:0007669"/>
    <property type="project" value="TreeGrafter"/>
</dbReference>
<dbReference type="GO" id="GO:0005737">
    <property type="term" value="C:cytoplasm"/>
    <property type="evidence" value="ECO:0007669"/>
    <property type="project" value="TreeGrafter"/>
</dbReference>
<dbReference type="AlphaFoldDB" id="A0A803MG61"/>
<reference evidence="1" key="2">
    <citation type="submission" date="2021-03" db="UniProtKB">
        <authorList>
            <consortium name="EnsemblPlants"/>
        </authorList>
    </citation>
    <scope>IDENTIFICATION</scope>
</reference>
<dbReference type="EnsemblPlants" id="AUR62028963-RA">
    <property type="protein sequence ID" value="AUR62028963-RA:cds"/>
    <property type="gene ID" value="AUR62028963"/>
</dbReference>
<protein>
    <submittedName>
        <fullName evidence="1">Uncharacterized protein</fullName>
    </submittedName>
</protein>
<proteinExistence type="predicted"/>